<organism evidence="1 2">
    <name type="scientific">Candidatus Magasanikbacteria bacterium CG11_big_fil_rev_8_21_14_0_20_39_34</name>
    <dbReference type="NCBI Taxonomy" id="1974653"/>
    <lineage>
        <taxon>Bacteria</taxon>
        <taxon>Candidatus Magasanikiibacteriota</taxon>
    </lineage>
</organism>
<name>A0A2H0N682_9BACT</name>
<evidence type="ECO:0000313" key="2">
    <source>
        <dbReference type="Proteomes" id="UP000229600"/>
    </source>
</evidence>
<accession>A0A2H0N682</accession>
<proteinExistence type="predicted"/>
<sequence>MAFQPRMIRGERAEPFPQADVVRETIFAISEITEKRIFTEAEILGLIEQIASEEGYKLKDLRVKQKGYDQNGNLVTLIVVVTPEKARSLGDGETEYGYVLKGRHGGNFSDTSVLYRTYNISDTDYCAGGIVGEYINDAWVITPHAMSHKVTLEPLDES</sequence>
<evidence type="ECO:0000313" key="1">
    <source>
        <dbReference type="EMBL" id="PIR04403.1"/>
    </source>
</evidence>
<protein>
    <submittedName>
        <fullName evidence="1">Uncharacterized protein</fullName>
    </submittedName>
</protein>
<comment type="caution">
    <text evidence="1">The sequence shown here is derived from an EMBL/GenBank/DDBJ whole genome shotgun (WGS) entry which is preliminary data.</text>
</comment>
<dbReference type="Proteomes" id="UP000229600">
    <property type="component" value="Unassembled WGS sequence"/>
</dbReference>
<dbReference type="AlphaFoldDB" id="A0A2H0N682"/>
<reference evidence="1 2" key="1">
    <citation type="submission" date="2017-09" db="EMBL/GenBank/DDBJ databases">
        <title>Depth-based differentiation of microbial function through sediment-hosted aquifers and enrichment of novel symbionts in the deep terrestrial subsurface.</title>
        <authorList>
            <person name="Probst A.J."/>
            <person name="Ladd B."/>
            <person name="Jarett J.K."/>
            <person name="Geller-Mcgrath D.E."/>
            <person name="Sieber C.M."/>
            <person name="Emerson J.B."/>
            <person name="Anantharaman K."/>
            <person name="Thomas B.C."/>
            <person name="Malmstrom R."/>
            <person name="Stieglmeier M."/>
            <person name="Klingl A."/>
            <person name="Woyke T."/>
            <person name="Ryan C.M."/>
            <person name="Banfield J.F."/>
        </authorList>
    </citation>
    <scope>NUCLEOTIDE SEQUENCE [LARGE SCALE GENOMIC DNA]</scope>
    <source>
        <strain evidence="1">CG11_big_fil_rev_8_21_14_0_20_39_34</strain>
    </source>
</reference>
<gene>
    <name evidence="1" type="ORF">COV59_00970</name>
</gene>
<dbReference type="EMBL" id="PCWN01000003">
    <property type="protein sequence ID" value="PIR04403.1"/>
    <property type="molecule type" value="Genomic_DNA"/>
</dbReference>